<keyword evidence="3 8" id="KW-0223">Dioxygenase</keyword>
<dbReference type="GO" id="GO:0046872">
    <property type="term" value="F:metal ion binding"/>
    <property type="evidence" value="ECO:0007669"/>
    <property type="project" value="UniProtKB-KW"/>
</dbReference>
<keyword evidence="9" id="KW-1185">Reference proteome</keyword>
<dbReference type="PANTHER" id="PTHR30468:SF10">
    <property type="entry name" value="TAUD_TFDA-LIKE DOMAIN-CONTAINING PROTEIN"/>
    <property type="match status" value="1"/>
</dbReference>
<evidence type="ECO:0000256" key="1">
    <source>
        <dbReference type="ARBA" id="ARBA00005896"/>
    </source>
</evidence>
<organism evidence="8 9">
    <name type="scientific">Sistotremastrum niveocremeum HHB9708</name>
    <dbReference type="NCBI Taxonomy" id="1314777"/>
    <lineage>
        <taxon>Eukaryota</taxon>
        <taxon>Fungi</taxon>
        <taxon>Dikarya</taxon>
        <taxon>Basidiomycota</taxon>
        <taxon>Agaricomycotina</taxon>
        <taxon>Agaricomycetes</taxon>
        <taxon>Sistotremastrales</taxon>
        <taxon>Sistotremastraceae</taxon>
        <taxon>Sertulicium</taxon>
        <taxon>Sertulicium niveocremeum</taxon>
    </lineage>
</organism>
<evidence type="ECO:0000313" key="8">
    <source>
        <dbReference type="EMBL" id="KZS95174.1"/>
    </source>
</evidence>
<dbReference type="InterPro" id="IPR003819">
    <property type="entry name" value="TauD/TfdA-like"/>
</dbReference>
<evidence type="ECO:0000256" key="5">
    <source>
        <dbReference type="ARBA" id="ARBA00023004"/>
    </source>
</evidence>
<dbReference type="InterPro" id="IPR051323">
    <property type="entry name" value="AtsK-like"/>
</dbReference>
<dbReference type="InterPro" id="IPR042098">
    <property type="entry name" value="TauD-like_sf"/>
</dbReference>
<dbReference type="PANTHER" id="PTHR30468">
    <property type="entry name" value="ALPHA-KETOGLUTARATE-DEPENDENT SULFONATE DIOXYGENASE"/>
    <property type="match status" value="1"/>
</dbReference>
<dbReference type="STRING" id="1314777.A0A164WM98"/>
<evidence type="ECO:0000256" key="6">
    <source>
        <dbReference type="SAM" id="MobiDB-lite"/>
    </source>
</evidence>
<gene>
    <name evidence="8" type="ORF">SISNIDRAFT_408916</name>
</gene>
<dbReference type="GO" id="GO:0005737">
    <property type="term" value="C:cytoplasm"/>
    <property type="evidence" value="ECO:0007669"/>
    <property type="project" value="TreeGrafter"/>
</dbReference>
<dbReference type="Gene3D" id="3.60.130.10">
    <property type="entry name" value="Clavaminate synthase-like"/>
    <property type="match status" value="1"/>
</dbReference>
<feature type="region of interest" description="Disordered" evidence="6">
    <location>
        <begin position="87"/>
        <end position="107"/>
    </location>
</feature>
<dbReference type="SUPFAM" id="SSF51197">
    <property type="entry name" value="Clavaminate synthase-like"/>
    <property type="match status" value="1"/>
</dbReference>
<reference evidence="8 9" key="1">
    <citation type="journal article" date="2016" name="Mol. Biol. Evol.">
        <title>Comparative Genomics of Early-Diverging Mushroom-Forming Fungi Provides Insights into the Origins of Lignocellulose Decay Capabilities.</title>
        <authorList>
            <person name="Nagy L.G."/>
            <person name="Riley R."/>
            <person name="Tritt A."/>
            <person name="Adam C."/>
            <person name="Daum C."/>
            <person name="Floudas D."/>
            <person name="Sun H."/>
            <person name="Yadav J.S."/>
            <person name="Pangilinan J."/>
            <person name="Larsson K.H."/>
            <person name="Matsuura K."/>
            <person name="Barry K."/>
            <person name="Labutti K."/>
            <person name="Kuo R."/>
            <person name="Ohm R.A."/>
            <person name="Bhattacharya S.S."/>
            <person name="Shirouzu T."/>
            <person name="Yoshinaga Y."/>
            <person name="Martin F.M."/>
            <person name="Grigoriev I.V."/>
            <person name="Hibbett D.S."/>
        </authorList>
    </citation>
    <scope>NUCLEOTIDE SEQUENCE [LARGE SCALE GENOMIC DNA]</scope>
    <source>
        <strain evidence="8 9">HHB9708</strain>
    </source>
</reference>
<evidence type="ECO:0000256" key="4">
    <source>
        <dbReference type="ARBA" id="ARBA00023002"/>
    </source>
</evidence>
<name>A0A164WM98_9AGAM</name>
<keyword evidence="4" id="KW-0560">Oxidoreductase</keyword>
<sequence length="338" mass="37843">MVGPPLSPEEATPFSAHERRDETPVIGTRFLSKNTQLTNFLTAPNTDDLFTELARLISERGVVFFPSQEINVSQMKQVMYRLGEQGGRPRTSGLHKHPISEDSSELGAEVSIISSEGGILKADYYSGGRSSSGWHSDITFEKVPSDYSMLKIHTLPEGNGLTIPHSGYDAYDRLSPAMQKFLEGLTAVHNADFFNHYASKHGIPIQPLRGSPENVGEDLTAIHPVIRTHPLTGYKTLFVNRNFTTKIVELSKDESDALLDFLFRHISENHVLQVRYRWEKNDIAIWDNRATFHTATIDYSETRVGDRVVGIGERPYYDPASKGRRETLGLADARTLKA</sequence>
<feature type="domain" description="TauD/TfdA-like" evidence="7">
    <location>
        <begin position="44"/>
        <end position="303"/>
    </location>
</feature>
<evidence type="ECO:0000256" key="2">
    <source>
        <dbReference type="ARBA" id="ARBA00022723"/>
    </source>
</evidence>
<dbReference type="Proteomes" id="UP000076722">
    <property type="component" value="Unassembled WGS sequence"/>
</dbReference>
<dbReference type="AlphaFoldDB" id="A0A164WM98"/>
<comment type="similarity">
    <text evidence="1">Belongs to the TfdA dioxygenase family.</text>
</comment>
<accession>A0A164WM98</accession>
<keyword evidence="5" id="KW-0408">Iron</keyword>
<evidence type="ECO:0000313" key="9">
    <source>
        <dbReference type="Proteomes" id="UP000076722"/>
    </source>
</evidence>
<dbReference type="Pfam" id="PF02668">
    <property type="entry name" value="TauD"/>
    <property type="match status" value="1"/>
</dbReference>
<feature type="region of interest" description="Disordered" evidence="6">
    <location>
        <begin position="1"/>
        <end position="22"/>
    </location>
</feature>
<protein>
    <submittedName>
        <fullName evidence="8">Taurine catabolism dioxygenase</fullName>
    </submittedName>
</protein>
<proteinExistence type="inferred from homology"/>
<dbReference type="OrthoDB" id="10257314at2759"/>
<evidence type="ECO:0000256" key="3">
    <source>
        <dbReference type="ARBA" id="ARBA00022964"/>
    </source>
</evidence>
<dbReference type="GO" id="GO:0016706">
    <property type="term" value="F:2-oxoglutarate-dependent dioxygenase activity"/>
    <property type="evidence" value="ECO:0007669"/>
    <property type="project" value="TreeGrafter"/>
</dbReference>
<evidence type="ECO:0000259" key="7">
    <source>
        <dbReference type="Pfam" id="PF02668"/>
    </source>
</evidence>
<dbReference type="EMBL" id="KV419402">
    <property type="protein sequence ID" value="KZS95174.1"/>
    <property type="molecule type" value="Genomic_DNA"/>
</dbReference>
<keyword evidence="2" id="KW-0479">Metal-binding</keyword>